<feature type="chain" id="PRO_5041373626" description="GAG-pre-integrase domain-containing protein" evidence="1">
    <location>
        <begin position="24"/>
        <end position="1159"/>
    </location>
</feature>
<dbReference type="AlphaFoldDB" id="A0AA38SK51"/>
<organism evidence="3 4">
    <name type="scientific">Centaurea solstitialis</name>
    <name type="common">yellow star-thistle</name>
    <dbReference type="NCBI Taxonomy" id="347529"/>
    <lineage>
        <taxon>Eukaryota</taxon>
        <taxon>Viridiplantae</taxon>
        <taxon>Streptophyta</taxon>
        <taxon>Embryophyta</taxon>
        <taxon>Tracheophyta</taxon>
        <taxon>Spermatophyta</taxon>
        <taxon>Magnoliopsida</taxon>
        <taxon>eudicotyledons</taxon>
        <taxon>Gunneridae</taxon>
        <taxon>Pentapetalae</taxon>
        <taxon>asterids</taxon>
        <taxon>campanulids</taxon>
        <taxon>Asterales</taxon>
        <taxon>Asteraceae</taxon>
        <taxon>Carduoideae</taxon>
        <taxon>Cardueae</taxon>
        <taxon>Centaureinae</taxon>
        <taxon>Centaurea</taxon>
    </lineage>
</organism>
<feature type="signal peptide" evidence="1">
    <location>
        <begin position="1"/>
        <end position="23"/>
    </location>
</feature>
<keyword evidence="4" id="KW-1185">Reference proteome</keyword>
<gene>
    <name evidence="3" type="ORF">OSB04_023937</name>
</gene>
<dbReference type="SUPFAM" id="SSF53098">
    <property type="entry name" value="Ribonuclease H-like"/>
    <property type="match status" value="2"/>
</dbReference>
<dbReference type="PANTHER" id="PTHR42648:SF27">
    <property type="entry name" value="RNA-DIRECTED DNA POLYMERASE"/>
    <property type="match status" value="1"/>
</dbReference>
<name>A0AA38SK51_9ASTR</name>
<proteinExistence type="predicted"/>
<reference evidence="3" key="1">
    <citation type="submission" date="2023-03" db="EMBL/GenBank/DDBJ databases">
        <title>Chromosome-scale reference genome and RAD-based genetic map of yellow starthistle (Centaurea solstitialis) reveal putative structural variation and QTLs associated with invader traits.</title>
        <authorList>
            <person name="Reatini B."/>
            <person name="Cang F.A."/>
            <person name="Jiang Q."/>
            <person name="Mckibben M.T.W."/>
            <person name="Barker M.S."/>
            <person name="Rieseberg L.H."/>
            <person name="Dlugosch K.M."/>
        </authorList>
    </citation>
    <scope>NUCLEOTIDE SEQUENCE</scope>
    <source>
        <strain evidence="3">CAN-66</strain>
        <tissue evidence="3">Leaf</tissue>
    </source>
</reference>
<feature type="domain" description="GAG-pre-integrase" evidence="2">
    <location>
        <begin position="351"/>
        <end position="421"/>
    </location>
</feature>
<dbReference type="Gene3D" id="3.30.420.10">
    <property type="entry name" value="Ribonuclease H-like superfamily/Ribonuclease H"/>
    <property type="match status" value="2"/>
</dbReference>
<dbReference type="Pfam" id="PF13976">
    <property type="entry name" value="gag_pre-integrs"/>
    <property type="match status" value="1"/>
</dbReference>
<dbReference type="PANTHER" id="PTHR42648">
    <property type="entry name" value="TRANSPOSASE, PUTATIVE-RELATED"/>
    <property type="match status" value="1"/>
</dbReference>
<comment type="caution">
    <text evidence="3">The sequence shown here is derived from an EMBL/GenBank/DDBJ whole genome shotgun (WGS) entry which is preliminary data.</text>
</comment>
<protein>
    <recommendedName>
        <fullName evidence="2">GAG-pre-integrase domain-containing protein</fullName>
    </recommendedName>
</protein>
<dbReference type="EMBL" id="JARYMX010000006">
    <property type="protein sequence ID" value="KAJ9544230.1"/>
    <property type="molecule type" value="Genomic_DNA"/>
</dbReference>
<evidence type="ECO:0000313" key="3">
    <source>
        <dbReference type="EMBL" id="KAJ9544230.1"/>
    </source>
</evidence>
<dbReference type="InterPro" id="IPR036397">
    <property type="entry name" value="RNaseH_sf"/>
</dbReference>
<keyword evidence="1" id="KW-0732">Signal</keyword>
<dbReference type="InterPro" id="IPR012337">
    <property type="entry name" value="RNaseH-like_sf"/>
</dbReference>
<evidence type="ECO:0000256" key="1">
    <source>
        <dbReference type="SAM" id="SignalP"/>
    </source>
</evidence>
<accession>A0AA38SK51</accession>
<evidence type="ECO:0000259" key="2">
    <source>
        <dbReference type="Pfam" id="PF13976"/>
    </source>
</evidence>
<dbReference type="GO" id="GO:0003676">
    <property type="term" value="F:nucleic acid binding"/>
    <property type="evidence" value="ECO:0007669"/>
    <property type="project" value="InterPro"/>
</dbReference>
<dbReference type="InterPro" id="IPR025724">
    <property type="entry name" value="GAG-pre-integrase_dom"/>
</dbReference>
<sequence>MYNFGVITIIVAWLVTSGQSVHSWERMERQRLGVELLRLKRRRMRSRHGQRSGLFRDCRRSREPDVMTGTVMVNSVTDEQSERTIQTIEGMLRACALDFGGLWGDYLPLIEFAYNNYYHASIEAAPCEILYERKCGTPLCRNEVGKRQLAEPDNCASINQRRQYRFKEIEIDQKMNYIEEPIVVVDHKISARPPRTENPGAKFPDSAFVIIRNSILRNHPISYALTATTRVAETYATQFLLSSYVCHHEDEGLSIIGYALHQTQKSFATLHLIVDDANSEFRVYIFLNRLNRNSSDFDSVKTVGFVIELPTLSNLRVGEGTMLVAEAVGSYTLSLPSGLVLELETSTPSNGLYIINLQESNNEIYHISKRSKDIEDQTYLWHCRLGHINKKRIELLKKGGLLGTFDFKPFSNCESCLSDKMTKQPFNKDNERANDLIEIIHTDVCGTFSHEVRKGYRYLITFTDDFSRYGYVYLMRHKSEAFEKFKEFHNEVDNSKIIHIRQMKYSGRSRENLEAEFTLFAPRGTHSRHEREARTAKIDFSHSEASRRLGFDRCMFRSAKVPFRERETDMKKKRALKETVTEPSILRQLTPQFIEDLEKFMGTQVKLNSALMQSRCEQDAAMGKFEQKQNELVKFLAEQMRRSEEEQDVIAKSLAKAQKQHDSDMRKLNWELGNFRMALAETQKLNVHLWEHLKSGDFDKRDTSSQRLEHSAAWRARQEQEEDNRNCTKTAQLDPRLQIEEIEKPVEIITIKPEDQIPNHQEDKSWMDTESDDGFWDELELFLQEDIQSEVPKEKQPIDESATEGINSVGQLVIQPEVSCLSLRIDSDSNEMILHGQELHQKMGSEATRFENDVEPSPQEDVQPIEEPPTRMLNSMDQTVIEKPWPPIEDSWIQHEVLPPWSDSDDSNEEFSWQVNTTEEYDDEDCLDGLETLMQDDQVEEPSPEHSSPKQKVCPPIIDSNESNIEYLFSKVNPRAVRCEETLAQYPFWEANCQKQLVDPTLLATHLKDLKSNSCKSNTHSAKKQDTNWSGEWYATVPGKSPKGKSLSQGPILCKSMASKRHRMNLRIASGEHEFLHFGPHPHHDRQELTKDLEAIKSRHIEIGRTLDWDFLQSIQATGPESSRMSYDIEQPAITEFRLQITSMLFLSSAKSSTLLMVL</sequence>
<dbReference type="InterPro" id="IPR039537">
    <property type="entry name" value="Retrotran_Ty1/copia-like"/>
</dbReference>
<evidence type="ECO:0000313" key="4">
    <source>
        <dbReference type="Proteomes" id="UP001172457"/>
    </source>
</evidence>
<dbReference type="Proteomes" id="UP001172457">
    <property type="component" value="Chromosome 6"/>
</dbReference>